<dbReference type="Proteomes" id="UP000827092">
    <property type="component" value="Unassembled WGS sequence"/>
</dbReference>
<gene>
    <name evidence="1" type="ORF">JTE90_001460</name>
</gene>
<dbReference type="EMBL" id="JAFNEN010000494">
    <property type="protein sequence ID" value="KAG8181804.1"/>
    <property type="molecule type" value="Genomic_DNA"/>
</dbReference>
<sequence length="94" mass="10772">MSGLSLKQYLNELDDVLQAGEGESVSECLSIQHDHAASSKVYSAPNVESTVKKRFDQPWDEVIILHIRCLQEIHRDNFVEAFKHHFALVQYPFS</sequence>
<keyword evidence="2" id="KW-1185">Reference proteome</keyword>
<reference evidence="1 2" key="1">
    <citation type="journal article" date="2022" name="Nat. Ecol. Evol.">
        <title>A masculinizing supergene underlies an exaggerated male reproductive morph in a spider.</title>
        <authorList>
            <person name="Hendrickx F."/>
            <person name="De Corte Z."/>
            <person name="Sonet G."/>
            <person name="Van Belleghem S.M."/>
            <person name="Kostlbacher S."/>
            <person name="Vangestel C."/>
        </authorList>
    </citation>
    <scope>NUCLEOTIDE SEQUENCE [LARGE SCALE GENOMIC DNA]</scope>
    <source>
        <strain evidence="1">W744_W776</strain>
    </source>
</reference>
<evidence type="ECO:0000313" key="2">
    <source>
        <dbReference type="Proteomes" id="UP000827092"/>
    </source>
</evidence>
<protein>
    <submittedName>
        <fullName evidence="1">Uncharacterized protein</fullName>
    </submittedName>
</protein>
<evidence type="ECO:0000313" key="1">
    <source>
        <dbReference type="EMBL" id="KAG8181804.1"/>
    </source>
</evidence>
<organism evidence="1 2">
    <name type="scientific">Oedothorax gibbosus</name>
    <dbReference type="NCBI Taxonomy" id="931172"/>
    <lineage>
        <taxon>Eukaryota</taxon>
        <taxon>Metazoa</taxon>
        <taxon>Ecdysozoa</taxon>
        <taxon>Arthropoda</taxon>
        <taxon>Chelicerata</taxon>
        <taxon>Arachnida</taxon>
        <taxon>Araneae</taxon>
        <taxon>Araneomorphae</taxon>
        <taxon>Entelegynae</taxon>
        <taxon>Araneoidea</taxon>
        <taxon>Linyphiidae</taxon>
        <taxon>Erigoninae</taxon>
        <taxon>Oedothorax</taxon>
    </lineage>
</organism>
<accession>A0AAV6UC96</accession>
<name>A0AAV6UC96_9ARAC</name>
<comment type="caution">
    <text evidence="1">The sequence shown here is derived from an EMBL/GenBank/DDBJ whole genome shotgun (WGS) entry which is preliminary data.</text>
</comment>
<proteinExistence type="predicted"/>
<dbReference type="AlphaFoldDB" id="A0AAV6UC96"/>